<dbReference type="EMBL" id="WMZR01000019">
    <property type="protein sequence ID" value="MTS52549.1"/>
    <property type="molecule type" value="Genomic_DNA"/>
</dbReference>
<dbReference type="Proteomes" id="UP000053433">
    <property type="component" value="Unassembled WGS sequence"/>
</dbReference>
<evidence type="ECO:0000313" key="1">
    <source>
        <dbReference type="EMBL" id="KUE75258.1"/>
    </source>
</evidence>
<dbReference type="AlphaFoldDB" id="A0A0W7TN34"/>
<organism evidence="1 3">
    <name type="scientific">Ruthenibacterium lactatiformans</name>
    <dbReference type="NCBI Taxonomy" id="1550024"/>
    <lineage>
        <taxon>Bacteria</taxon>
        <taxon>Bacillati</taxon>
        <taxon>Bacillota</taxon>
        <taxon>Clostridia</taxon>
        <taxon>Eubacteriales</taxon>
        <taxon>Oscillospiraceae</taxon>
        <taxon>Ruthenibacterium</taxon>
    </lineage>
</organism>
<comment type="caution">
    <text evidence="1">The sequence shown here is derived from an EMBL/GenBank/DDBJ whole genome shotgun (WGS) entry which is preliminary data.</text>
</comment>
<dbReference type="InterPro" id="IPR024269">
    <property type="entry name" value="DUF3791"/>
</dbReference>
<evidence type="ECO:0000313" key="4">
    <source>
        <dbReference type="Proteomes" id="UP000449193"/>
    </source>
</evidence>
<proteinExistence type="predicted"/>
<accession>A0A0W7TN34</accession>
<reference evidence="1 3" key="1">
    <citation type="submission" date="2015-10" db="EMBL/GenBank/DDBJ databases">
        <title>A novel member of the family Ruminococcaceae isolated from human faeces.</title>
        <authorList>
            <person name="Shkoporov A.N."/>
            <person name="Chaplin A.V."/>
            <person name="Motuzova O.V."/>
            <person name="Kafarskaia L.I."/>
            <person name="Efimov B.A."/>
        </authorList>
    </citation>
    <scope>NUCLEOTIDE SEQUENCE [LARGE SCALE GENOMIC DNA]</scope>
    <source>
        <strain evidence="1 3">668</strain>
    </source>
</reference>
<evidence type="ECO:0000313" key="2">
    <source>
        <dbReference type="EMBL" id="MTS52549.1"/>
    </source>
</evidence>
<reference evidence="2 4" key="2">
    <citation type="journal article" date="2019" name="Nat. Med.">
        <title>A library of human gut bacterial isolates paired with longitudinal multiomics data enables mechanistic microbiome research.</title>
        <authorList>
            <person name="Poyet M."/>
            <person name="Groussin M."/>
            <person name="Gibbons S.M."/>
            <person name="Avila-Pacheco J."/>
            <person name="Jiang X."/>
            <person name="Kearney S.M."/>
            <person name="Perrotta A.R."/>
            <person name="Berdy B."/>
            <person name="Zhao S."/>
            <person name="Lieberman T.D."/>
            <person name="Swanson P.K."/>
            <person name="Smith M."/>
            <person name="Roesemann S."/>
            <person name="Alexander J.E."/>
            <person name="Rich S.A."/>
            <person name="Livny J."/>
            <person name="Vlamakis H."/>
            <person name="Clish C."/>
            <person name="Bullock K."/>
            <person name="Deik A."/>
            <person name="Scott J."/>
            <person name="Pierce K.A."/>
            <person name="Xavier R.J."/>
            <person name="Alm E.J."/>
        </authorList>
    </citation>
    <scope>NUCLEOTIDE SEQUENCE [LARGE SCALE GENOMIC DNA]</scope>
    <source>
        <strain evidence="2 4">BIOML-A7</strain>
    </source>
</reference>
<evidence type="ECO:0000313" key="3">
    <source>
        <dbReference type="Proteomes" id="UP000053433"/>
    </source>
</evidence>
<name>A0A0W7TN34_9FIRM</name>
<dbReference type="EMBL" id="LMUA01000025">
    <property type="protein sequence ID" value="KUE75258.1"/>
    <property type="molecule type" value="Genomic_DNA"/>
</dbReference>
<sequence length="73" mass="8680">MTRKEEILYMQTRLLRLAASHWSHSDDEIQSIFVKYGVYEYIEDGYELFHLEGDEAVLQEIAEMLKRKGVDLK</sequence>
<dbReference type="Proteomes" id="UP000449193">
    <property type="component" value="Unassembled WGS sequence"/>
</dbReference>
<dbReference type="Pfam" id="PF12668">
    <property type="entry name" value="DUF3791"/>
    <property type="match status" value="1"/>
</dbReference>
<protein>
    <submittedName>
        <fullName evidence="2">DUF3791 domain-containing protein</fullName>
    </submittedName>
</protein>
<gene>
    <name evidence="1" type="ORF">ASJ35_14720</name>
    <name evidence="2" type="ORF">GMD52_13540</name>
</gene>